<evidence type="ECO:0000259" key="4">
    <source>
        <dbReference type="Pfam" id="PF04111"/>
    </source>
</evidence>
<dbReference type="GO" id="GO:0006995">
    <property type="term" value="P:cellular response to nitrogen starvation"/>
    <property type="evidence" value="ECO:0007669"/>
    <property type="project" value="TreeGrafter"/>
</dbReference>
<dbReference type="FunFam" id="1.10.418.40:FF:000006">
    <property type="entry name" value="Chromosome 12, whole genome shotgun sequence"/>
    <property type="match status" value="1"/>
</dbReference>
<feature type="compositionally biased region" description="Polar residues" evidence="3">
    <location>
        <begin position="106"/>
        <end position="136"/>
    </location>
</feature>
<dbReference type="Pfam" id="PF17675">
    <property type="entry name" value="APG6_N"/>
    <property type="match status" value="1"/>
</dbReference>
<feature type="region of interest" description="Disordered" evidence="3">
    <location>
        <begin position="47"/>
        <end position="88"/>
    </location>
</feature>
<organism evidence="6 7">
    <name type="scientific">Scleroderma citrinum Foug A</name>
    <dbReference type="NCBI Taxonomy" id="1036808"/>
    <lineage>
        <taxon>Eukaryota</taxon>
        <taxon>Fungi</taxon>
        <taxon>Dikarya</taxon>
        <taxon>Basidiomycota</taxon>
        <taxon>Agaricomycotina</taxon>
        <taxon>Agaricomycetes</taxon>
        <taxon>Agaricomycetidae</taxon>
        <taxon>Boletales</taxon>
        <taxon>Sclerodermatineae</taxon>
        <taxon>Sclerodermataceae</taxon>
        <taxon>Scleroderma</taxon>
    </lineage>
</organism>
<gene>
    <name evidence="6" type="ORF">SCLCIDRAFT_103252</name>
</gene>
<feature type="compositionally biased region" description="Polar residues" evidence="3">
    <location>
        <begin position="75"/>
        <end position="85"/>
    </location>
</feature>
<reference evidence="6 7" key="1">
    <citation type="submission" date="2014-04" db="EMBL/GenBank/DDBJ databases">
        <authorList>
            <consortium name="DOE Joint Genome Institute"/>
            <person name="Kuo A."/>
            <person name="Kohler A."/>
            <person name="Nagy L.G."/>
            <person name="Floudas D."/>
            <person name="Copeland A."/>
            <person name="Barry K.W."/>
            <person name="Cichocki N."/>
            <person name="Veneault-Fourrey C."/>
            <person name="LaButti K."/>
            <person name="Lindquist E.A."/>
            <person name="Lipzen A."/>
            <person name="Lundell T."/>
            <person name="Morin E."/>
            <person name="Murat C."/>
            <person name="Sun H."/>
            <person name="Tunlid A."/>
            <person name="Henrissat B."/>
            <person name="Grigoriev I.V."/>
            <person name="Hibbett D.S."/>
            <person name="Martin F."/>
            <person name="Nordberg H.P."/>
            <person name="Cantor M.N."/>
            <person name="Hua S.X."/>
        </authorList>
    </citation>
    <scope>NUCLEOTIDE SEQUENCE [LARGE SCALE GENOMIC DNA]</scope>
    <source>
        <strain evidence="6 7">Foug A</strain>
    </source>
</reference>
<reference evidence="7" key="2">
    <citation type="submission" date="2015-01" db="EMBL/GenBank/DDBJ databases">
        <title>Evolutionary Origins and Diversification of the Mycorrhizal Mutualists.</title>
        <authorList>
            <consortium name="DOE Joint Genome Institute"/>
            <consortium name="Mycorrhizal Genomics Consortium"/>
            <person name="Kohler A."/>
            <person name="Kuo A."/>
            <person name="Nagy L.G."/>
            <person name="Floudas D."/>
            <person name="Copeland A."/>
            <person name="Barry K.W."/>
            <person name="Cichocki N."/>
            <person name="Veneault-Fourrey C."/>
            <person name="LaButti K."/>
            <person name="Lindquist E.A."/>
            <person name="Lipzen A."/>
            <person name="Lundell T."/>
            <person name="Morin E."/>
            <person name="Murat C."/>
            <person name="Riley R."/>
            <person name="Ohm R."/>
            <person name="Sun H."/>
            <person name="Tunlid A."/>
            <person name="Henrissat B."/>
            <person name="Grigoriev I.V."/>
            <person name="Hibbett D.S."/>
            <person name="Martin F."/>
        </authorList>
    </citation>
    <scope>NUCLEOTIDE SEQUENCE [LARGE SCALE GENOMIC DNA]</scope>
    <source>
        <strain evidence="7">Foug A</strain>
    </source>
</reference>
<feature type="compositionally biased region" description="Polar residues" evidence="3">
    <location>
        <begin position="47"/>
        <end position="60"/>
    </location>
</feature>
<dbReference type="EMBL" id="KN822006">
    <property type="protein sequence ID" value="KIM69776.1"/>
    <property type="molecule type" value="Genomic_DNA"/>
</dbReference>
<dbReference type="PANTHER" id="PTHR12768:SF4">
    <property type="entry name" value="BECLIN-1"/>
    <property type="match status" value="1"/>
</dbReference>
<name>A0A0C3EPK8_9AGAM</name>
<protein>
    <submittedName>
        <fullName evidence="6">Uncharacterized protein</fullName>
    </submittedName>
</protein>
<feature type="domain" description="Atg6/beclin coiled-coil" evidence="5">
    <location>
        <begin position="172"/>
        <end position="299"/>
    </location>
</feature>
<dbReference type="InterPro" id="IPR038274">
    <property type="entry name" value="Atg6/Beclin_C_sf"/>
</dbReference>
<dbReference type="InterPro" id="IPR007243">
    <property type="entry name" value="Atg6/Beclin"/>
</dbReference>
<proteinExistence type="inferred from homology"/>
<dbReference type="AlphaFoldDB" id="A0A0C3EPK8"/>
<dbReference type="STRING" id="1036808.A0A0C3EPK8"/>
<dbReference type="PANTHER" id="PTHR12768">
    <property type="entry name" value="BECLIN 1"/>
    <property type="match status" value="1"/>
</dbReference>
<feature type="domain" description="Atg6 BARA" evidence="4">
    <location>
        <begin position="306"/>
        <end position="480"/>
    </location>
</feature>
<evidence type="ECO:0000256" key="1">
    <source>
        <dbReference type="ARBA" id="ARBA00005965"/>
    </source>
</evidence>
<keyword evidence="7" id="KW-1185">Reference proteome</keyword>
<dbReference type="Pfam" id="PF04111">
    <property type="entry name" value="APG6"/>
    <property type="match status" value="1"/>
</dbReference>
<evidence type="ECO:0000313" key="7">
    <source>
        <dbReference type="Proteomes" id="UP000053989"/>
    </source>
</evidence>
<dbReference type="InterPro" id="IPR040455">
    <property type="entry name" value="Atg6_BARA"/>
</dbReference>
<keyword evidence="2" id="KW-0175">Coiled coil</keyword>
<dbReference type="GO" id="GO:0034271">
    <property type="term" value="C:phosphatidylinositol 3-kinase complex, class III, type I"/>
    <property type="evidence" value="ECO:0007669"/>
    <property type="project" value="TreeGrafter"/>
</dbReference>
<dbReference type="Gene3D" id="1.10.418.40">
    <property type="entry name" value="Autophagy protein 6/Beclin 1"/>
    <property type="match status" value="1"/>
</dbReference>
<evidence type="ECO:0000259" key="5">
    <source>
        <dbReference type="Pfam" id="PF17675"/>
    </source>
</evidence>
<dbReference type="HOGENOM" id="CLU_024219_3_0_1"/>
<sequence>MNYVCQQCKEPLQLDASLVDLSPSQYDMIATSLPPSPHANHIVTEAEQLSQLPSSSTSKAAWQDARRQEDIRQSARVQGKQSQRNYPAPNESFVLLQDSVIQNIPYQGPSSSAHASTKGISNSSLPSHSTSMAPTVTQPEPEQPIPTPISHHLRSTMRLFNLLSSRTEIDHPLCAECAQILLSSLQRQLDETKKERDGYIAFEKEVRKEKERESQEMGREEAERKIERLKVEERGILEQLRSAEREKEQLDQEIRTLELEEKVLEEEEAEFWRSQNDHQLASANQSSLLSSLRAAYAADYATYEKLERTNVYNDAFCIGHDGVFGTINGLRLGRVPGVPVEWSEINAAWGQTLLLLYTIARKLDFTFENYRLVPMGSFSRIERTVGDKATYELYGSGDLHLGRLLHNRRFDFAMVAFLECLKQLMDLVKSHDPNVEFPHQVFKDKIGEASIKLQFSQEESWTRALRHVLLALKIILKWMTNGGNG</sequence>
<dbReference type="InterPro" id="IPR041691">
    <property type="entry name" value="Atg6/beclin_CC"/>
</dbReference>
<dbReference type="GO" id="GO:0000407">
    <property type="term" value="C:phagophore assembly site"/>
    <property type="evidence" value="ECO:0007669"/>
    <property type="project" value="TreeGrafter"/>
</dbReference>
<dbReference type="GO" id="GO:0030674">
    <property type="term" value="F:protein-macromolecule adaptor activity"/>
    <property type="evidence" value="ECO:0007669"/>
    <property type="project" value="TreeGrafter"/>
</dbReference>
<dbReference type="GO" id="GO:0045324">
    <property type="term" value="P:late endosome to vacuole transport"/>
    <property type="evidence" value="ECO:0007669"/>
    <property type="project" value="TreeGrafter"/>
</dbReference>
<feature type="region of interest" description="Disordered" evidence="3">
    <location>
        <begin position="106"/>
        <end position="149"/>
    </location>
</feature>
<feature type="compositionally biased region" description="Basic and acidic residues" evidence="3">
    <location>
        <begin position="64"/>
        <end position="73"/>
    </location>
</feature>
<accession>A0A0C3EPK8</accession>
<feature type="coiled-coil region" evidence="2">
    <location>
        <begin position="175"/>
        <end position="270"/>
    </location>
</feature>
<dbReference type="InParanoid" id="A0A0C3EPK8"/>
<evidence type="ECO:0000256" key="3">
    <source>
        <dbReference type="SAM" id="MobiDB-lite"/>
    </source>
</evidence>
<dbReference type="GO" id="GO:0034272">
    <property type="term" value="C:phosphatidylinositol 3-kinase complex, class III, type II"/>
    <property type="evidence" value="ECO:0007669"/>
    <property type="project" value="TreeGrafter"/>
</dbReference>
<comment type="similarity">
    <text evidence="1">Belongs to the beclin family.</text>
</comment>
<dbReference type="OrthoDB" id="20368at2759"/>
<evidence type="ECO:0000256" key="2">
    <source>
        <dbReference type="SAM" id="Coils"/>
    </source>
</evidence>
<dbReference type="Proteomes" id="UP000053989">
    <property type="component" value="Unassembled WGS sequence"/>
</dbReference>
<dbReference type="GO" id="GO:0000423">
    <property type="term" value="P:mitophagy"/>
    <property type="evidence" value="ECO:0007669"/>
    <property type="project" value="TreeGrafter"/>
</dbReference>
<dbReference type="GO" id="GO:0000045">
    <property type="term" value="P:autophagosome assembly"/>
    <property type="evidence" value="ECO:0007669"/>
    <property type="project" value="TreeGrafter"/>
</dbReference>
<dbReference type="GO" id="GO:0043548">
    <property type="term" value="F:phosphatidylinositol 3-kinase binding"/>
    <property type="evidence" value="ECO:0007669"/>
    <property type="project" value="TreeGrafter"/>
</dbReference>
<dbReference type="FunCoup" id="A0A0C3EPK8">
    <property type="interactions" value="271"/>
</dbReference>
<evidence type="ECO:0000313" key="6">
    <source>
        <dbReference type="EMBL" id="KIM69776.1"/>
    </source>
</evidence>